<feature type="transmembrane region" description="Helical" evidence="1">
    <location>
        <begin position="20"/>
        <end position="41"/>
    </location>
</feature>
<evidence type="ECO:0000256" key="1">
    <source>
        <dbReference type="SAM" id="Phobius"/>
    </source>
</evidence>
<dbReference type="EMBL" id="CAKXZT010000046">
    <property type="protein sequence ID" value="CAH2396584.1"/>
    <property type="molecule type" value="Genomic_DNA"/>
</dbReference>
<feature type="transmembrane region" description="Helical" evidence="1">
    <location>
        <begin position="62"/>
        <end position="80"/>
    </location>
</feature>
<keyword evidence="1" id="KW-0472">Membrane</keyword>
<keyword evidence="1" id="KW-1133">Transmembrane helix</keyword>
<evidence type="ECO:0000313" key="3">
    <source>
        <dbReference type="Proteomes" id="UP001153050"/>
    </source>
</evidence>
<dbReference type="Proteomes" id="UP001153050">
    <property type="component" value="Unassembled WGS sequence"/>
</dbReference>
<sequence>MTMFAAKETATSLLGQAVDVGRWLGLAAAPTFALIAWISAVGSAGMTMCSAGSRFMPINDMALMYLLMSLFHVAPWLKLFSARSQHCNTSVAQTQGD</sequence>
<reference evidence="2 3" key="1">
    <citation type="submission" date="2022-03" db="EMBL/GenBank/DDBJ databases">
        <authorList>
            <person name="Brunel B."/>
        </authorList>
    </citation>
    <scope>NUCLEOTIDE SEQUENCE [LARGE SCALE GENOMIC DNA]</scope>
    <source>
        <strain evidence="2">STM5069sample</strain>
    </source>
</reference>
<keyword evidence="3" id="KW-1185">Reference proteome</keyword>
<protein>
    <submittedName>
        <fullName evidence="2">Uncharacterized protein</fullName>
    </submittedName>
</protein>
<name>A0ABM9DJ07_9HYPH</name>
<accession>A0ABM9DJ07</accession>
<evidence type="ECO:0000313" key="2">
    <source>
        <dbReference type="EMBL" id="CAH2396584.1"/>
    </source>
</evidence>
<gene>
    <name evidence="2" type="ORF">MES5069_140033</name>
</gene>
<proteinExistence type="predicted"/>
<keyword evidence="1" id="KW-0812">Transmembrane</keyword>
<comment type="caution">
    <text evidence="2">The sequence shown here is derived from an EMBL/GenBank/DDBJ whole genome shotgun (WGS) entry which is preliminary data.</text>
</comment>
<organism evidence="2 3">
    <name type="scientific">Mesorhizobium escarrei</name>
    <dbReference type="NCBI Taxonomy" id="666018"/>
    <lineage>
        <taxon>Bacteria</taxon>
        <taxon>Pseudomonadati</taxon>
        <taxon>Pseudomonadota</taxon>
        <taxon>Alphaproteobacteria</taxon>
        <taxon>Hyphomicrobiales</taxon>
        <taxon>Phyllobacteriaceae</taxon>
        <taxon>Mesorhizobium</taxon>
    </lineage>
</organism>